<organism evidence="1 2">
    <name type="scientific">Piscinibacter sakaiensis</name>
    <name type="common">Ideonella sakaiensis</name>
    <dbReference type="NCBI Taxonomy" id="1547922"/>
    <lineage>
        <taxon>Bacteria</taxon>
        <taxon>Pseudomonadati</taxon>
        <taxon>Pseudomonadota</taxon>
        <taxon>Betaproteobacteria</taxon>
        <taxon>Burkholderiales</taxon>
        <taxon>Sphaerotilaceae</taxon>
        <taxon>Piscinibacter</taxon>
    </lineage>
</organism>
<proteinExistence type="predicted"/>
<evidence type="ECO:0000313" key="2">
    <source>
        <dbReference type="Proteomes" id="UP000037660"/>
    </source>
</evidence>
<dbReference type="EMBL" id="BBYR01000201">
    <property type="protein sequence ID" value="GAP39078.1"/>
    <property type="molecule type" value="Genomic_DNA"/>
</dbReference>
<reference evidence="2" key="1">
    <citation type="submission" date="2015-07" db="EMBL/GenBank/DDBJ databases">
        <title>Discovery of a poly(ethylene terephthalate assimilation.</title>
        <authorList>
            <person name="Yoshida S."/>
            <person name="Hiraga K."/>
            <person name="Takehana T."/>
            <person name="Taniguchi I."/>
            <person name="Yamaji H."/>
            <person name="Maeda Y."/>
            <person name="Toyohara K."/>
            <person name="Miyamoto K."/>
            <person name="Kimura Y."/>
            <person name="Oda K."/>
        </authorList>
    </citation>
    <scope>NUCLEOTIDE SEQUENCE [LARGE SCALE GENOMIC DNA]</scope>
    <source>
        <strain evidence="2">NBRC 110686 / TISTR 2288 / 201-F6</strain>
    </source>
</reference>
<gene>
    <name evidence="1" type="ORF">ISF6_1129</name>
</gene>
<dbReference type="AlphaFoldDB" id="A0A0K8P8V7"/>
<sequence length="47" mass="5222">MLDLVAAVRRARSAIADKLHREKPDASMGDFEAAFGSIFRDLFGGRR</sequence>
<keyword evidence="2" id="KW-1185">Reference proteome</keyword>
<comment type="caution">
    <text evidence="1">The sequence shown here is derived from an EMBL/GenBank/DDBJ whole genome shotgun (WGS) entry which is preliminary data.</text>
</comment>
<dbReference type="Proteomes" id="UP000037660">
    <property type="component" value="Unassembled WGS sequence"/>
</dbReference>
<accession>A0A0K8P8V7</accession>
<evidence type="ECO:0000313" key="1">
    <source>
        <dbReference type="EMBL" id="GAP39078.1"/>
    </source>
</evidence>
<name>A0A0K8P8V7_PISS1</name>
<reference evidence="1 2" key="2">
    <citation type="journal article" date="2016" name="Science">
        <title>A bacterium that degrades and assimilates poly(ethylene terephthalate).</title>
        <authorList>
            <person name="Yoshida S."/>
            <person name="Hiraga K."/>
            <person name="Takehana T."/>
            <person name="Taniguchi I."/>
            <person name="Yamaji H."/>
            <person name="Maeda Y."/>
            <person name="Toyohara K."/>
            <person name="Miyamoto K."/>
            <person name="Kimura Y."/>
            <person name="Oda K."/>
        </authorList>
    </citation>
    <scope>NUCLEOTIDE SEQUENCE [LARGE SCALE GENOMIC DNA]</scope>
    <source>
        <strain evidence="2">NBRC 110686 / TISTR 2288 / 201-F6</strain>
    </source>
</reference>
<protein>
    <submittedName>
        <fullName evidence="1">Uncharacterized protein</fullName>
    </submittedName>
</protein>